<dbReference type="AlphaFoldDB" id="A0A1S8T2Q9"/>
<dbReference type="Proteomes" id="UP000190890">
    <property type="component" value="Unassembled WGS sequence"/>
</dbReference>
<comment type="caution">
    <text evidence="2">The sequence shown here is derived from an EMBL/GenBank/DDBJ whole genome shotgun (WGS) entry which is preliminary data.</text>
</comment>
<keyword evidence="3" id="KW-1185">Reference proteome</keyword>
<evidence type="ECO:0000313" key="2">
    <source>
        <dbReference type="EMBL" id="OOM72056.1"/>
    </source>
</evidence>
<reference evidence="2 3" key="1">
    <citation type="submission" date="2016-05" db="EMBL/GenBank/DDBJ databases">
        <title>Microbial solvent formation.</title>
        <authorList>
            <person name="Poehlein A."/>
            <person name="Montoya Solano J.D."/>
            <person name="Flitsch S."/>
            <person name="Krabben P."/>
            <person name="Duerre P."/>
            <person name="Daniel R."/>
        </authorList>
    </citation>
    <scope>NUCLEOTIDE SEQUENCE [LARGE SCALE GENOMIC DNA]</scope>
    <source>
        <strain evidence="2 3">DSM 2619</strain>
    </source>
</reference>
<keyword evidence="1" id="KW-0472">Membrane</keyword>
<protein>
    <recommendedName>
        <fullName evidence="4">Reticulocyte-binding protein</fullName>
    </recommendedName>
</protein>
<evidence type="ECO:0008006" key="4">
    <source>
        <dbReference type="Google" id="ProtNLM"/>
    </source>
</evidence>
<accession>A0A1S8T2Q9</accession>
<keyword evidence="1" id="KW-1133">Transmembrane helix</keyword>
<proteinExistence type="predicted"/>
<sequence>MVKKLKNIDYMMIISGILIVSIIINIYSIMKLNYYEYKIEQQSYTNIEDIKLRNEKNMDILSKSIEVGAIKNEELLKLYKNYDAISTEIMELWQQYGQYIENSKFVFSKNIKTNKVMENDIHGKIKEYMVSTLNREMKNERSKLKLEGEDLQSFKYMYEISSKIYEYFNKFNEETLKGITGEEKEKRVIKEHYWVDMLQGIYDISNDYANIQWKIEAPTE</sequence>
<organism evidence="2 3">
    <name type="scientific">Clostridium puniceum</name>
    <dbReference type="NCBI Taxonomy" id="29367"/>
    <lineage>
        <taxon>Bacteria</taxon>
        <taxon>Bacillati</taxon>
        <taxon>Bacillota</taxon>
        <taxon>Clostridia</taxon>
        <taxon>Eubacteriales</taxon>
        <taxon>Clostridiaceae</taxon>
        <taxon>Clostridium</taxon>
    </lineage>
</organism>
<feature type="transmembrane region" description="Helical" evidence="1">
    <location>
        <begin position="12"/>
        <end position="30"/>
    </location>
</feature>
<dbReference type="OrthoDB" id="1933790at2"/>
<keyword evidence="1" id="KW-0812">Transmembrane</keyword>
<evidence type="ECO:0000313" key="3">
    <source>
        <dbReference type="Proteomes" id="UP000190890"/>
    </source>
</evidence>
<dbReference type="EMBL" id="LZZM01000224">
    <property type="protein sequence ID" value="OOM72056.1"/>
    <property type="molecule type" value="Genomic_DNA"/>
</dbReference>
<dbReference type="RefSeq" id="WP_077849730.1">
    <property type="nucleotide sequence ID" value="NZ_LZZM01000224.1"/>
</dbReference>
<name>A0A1S8T2Q9_9CLOT</name>
<gene>
    <name evidence="2" type="ORF">CLPUN_48230</name>
</gene>
<evidence type="ECO:0000256" key="1">
    <source>
        <dbReference type="SAM" id="Phobius"/>
    </source>
</evidence>
<dbReference type="STRING" id="29367.CLPUN_48230"/>